<organism evidence="1 2">
    <name type="scientific">Streptosporangium album</name>
    <dbReference type="NCBI Taxonomy" id="47479"/>
    <lineage>
        <taxon>Bacteria</taxon>
        <taxon>Bacillati</taxon>
        <taxon>Actinomycetota</taxon>
        <taxon>Actinomycetes</taxon>
        <taxon>Streptosporangiales</taxon>
        <taxon>Streptosporangiaceae</taxon>
        <taxon>Streptosporangium</taxon>
    </lineage>
</organism>
<accession>A0A7W7RPY9</accession>
<keyword evidence="2" id="KW-1185">Reference proteome</keyword>
<sequence>MGLRGLRGLYAFEPGHDTRQQVTNLDLPGQQFGDV</sequence>
<dbReference type="EMBL" id="JACHJU010000001">
    <property type="protein sequence ID" value="MBB4936020.1"/>
    <property type="molecule type" value="Genomic_DNA"/>
</dbReference>
<dbReference type="Proteomes" id="UP000534286">
    <property type="component" value="Unassembled WGS sequence"/>
</dbReference>
<dbReference type="AlphaFoldDB" id="A0A7W7RPY9"/>
<proteinExistence type="predicted"/>
<protein>
    <submittedName>
        <fullName evidence="1">Uncharacterized protein</fullName>
    </submittedName>
</protein>
<comment type="caution">
    <text evidence="1">The sequence shown here is derived from an EMBL/GenBank/DDBJ whole genome shotgun (WGS) entry which is preliminary data.</text>
</comment>
<gene>
    <name evidence="1" type="ORF">FHR32_000325</name>
</gene>
<evidence type="ECO:0000313" key="1">
    <source>
        <dbReference type="EMBL" id="MBB4936020.1"/>
    </source>
</evidence>
<evidence type="ECO:0000313" key="2">
    <source>
        <dbReference type="Proteomes" id="UP000534286"/>
    </source>
</evidence>
<reference evidence="1 2" key="1">
    <citation type="submission" date="2020-08" db="EMBL/GenBank/DDBJ databases">
        <title>Sequencing the genomes of 1000 actinobacteria strains.</title>
        <authorList>
            <person name="Klenk H.-P."/>
        </authorList>
    </citation>
    <scope>NUCLEOTIDE SEQUENCE [LARGE SCALE GENOMIC DNA]</scope>
    <source>
        <strain evidence="1 2">DSM 43023</strain>
    </source>
</reference>
<name>A0A7W7RPY9_9ACTN</name>